<dbReference type="OrthoDB" id="9814553at2"/>
<proteinExistence type="predicted"/>
<protein>
    <submittedName>
        <fullName evidence="3">Anaerobic benzoate catabolism transcriptional regulator</fullName>
    </submittedName>
</protein>
<organism evidence="3 4">
    <name type="scientific">Caulifigura coniformis</name>
    <dbReference type="NCBI Taxonomy" id="2527983"/>
    <lineage>
        <taxon>Bacteria</taxon>
        <taxon>Pseudomonadati</taxon>
        <taxon>Planctomycetota</taxon>
        <taxon>Planctomycetia</taxon>
        <taxon>Planctomycetales</taxon>
        <taxon>Planctomycetaceae</taxon>
        <taxon>Caulifigura</taxon>
    </lineage>
</organism>
<dbReference type="GO" id="GO:0003677">
    <property type="term" value="F:DNA binding"/>
    <property type="evidence" value="ECO:0007669"/>
    <property type="project" value="UniProtKB-KW"/>
</dbReference>
<gene>
    <name evidence="3" type="ORF">Pan44_23190</name>
</gene>
<dbReference type="SUPFAM" id="SSF47413">
    <property type="entry name" value="lambda repressor-like DNA-binding domains"/>
    <property type="match status" value="1"/>
</dbReference>
<feature type="domain" description="HTH cro/C1-type" evidence="2">
    <location>
        <begin position="14"/>
        <end position="68"/>
    </location>
</feature>
<dbReference type="InterPro" id="IPR001387">
    <property type="entry name" value="Cro/C1-type_HTH"/>
</dbReference>
<name>A0A517SDV5_9PLAN</name>
<evidence type="ECO:0000313" key="4">
    <source>
        <dbReference type="Proteomes" id="UP000315700"/>
    </source>
</evidence>
<dbReference type="AlphaFoldDB" id="A0A517SDV5"/>
<evidence type="ECO:0000313" key="3">
    <source>
        <dbReference type="EMBL" id="QDT54291.1"/>
    </source>
</evidence>
<dbReference type="Pfam" id="PF01381">
    <property type="entry name" value="HTH_3"/>
    <property type="match status" value="1"/>
</dbReference>
<accession>A0A517SDV5</accession>
<dbReference type="PANTHER" id="PTHR46797:SF1">
    <property type="entry name" value="METHYLPHOSPHONATE SYNTHASE"/>
    <property type="match status" value="1"/>
</dbReference>
<dbReference type="GO" id="GO:0003700">
    <property type="term" value="F:DNA-binding transcription factor activity"/>
    <property type="evidence" value="ECO:0007669"/>
    <property type="project" value="TreeGrafter"/>
</dbReference>
<dbReference type="InParanoid" id="A0A517SDV5"/>
<dbReference type="Gene3D" id="1.10.260.40">
    <property type="entry name" value="lambda repressor-like DNA-binding domains"/>
    <property type="match status" value="1"/>
</dbReference>
<keyword evidence="4" id="KW-1185">Reference proteome</keyword>
<dbReference type="EMBL" id="CP036271">
    <property type="protein sequence ID" value="QDT54291.1"/>
    <property type="molecule type" value="Genomic_DNA"/>
</dbReference>
<evidence type="ECO:0000256" key="1">
    <source>
        <dbReference type="ARBA" id="ARBA00023125"/>
    </source>
</evidence>
<dbReference type="RefSeq" id="WP_145030164.1">
    <property type="nucleotide sequence ID" value="NZ_CP036271.1"/>
</dbReference>
<dbReference type="KEGG" id="ccos:Pan44_23190"/>
<dbReference type="PROSITE" id="PS50943">
    <property type="entry name" value="HTH_CROC1"/>
    <property type="match status" value="1"/>
</dbReference>
<keyword evidence="1" id="KW-0238">DNA-binding</keyword>
<dbReference type="InterPro" id="IPR010982">
    <property type="entry name" value="Lambda_DNA-bd_dom_sf"/>
</dbReference>
<evidence type="ECO:0000259" key="2">
    <source>
        <dbReference type="PROSITE" id="PS50943"/>
    </source>
</evidence>
<dbReference type="PANTHER" id="PTHR46797">
    <property type="entry name" value="HTH-TYPE TRANSCRIPTIONAL REGULATOR"/>
    <property type="match status" value="1"/>
</dbReference>
<dbReference type="SMART" id="SM00530">
    <property type="entry name" value="HTH_XRE"/>
    <property type="match status" value="1"/>
</dbReference>
<dbReference type="CDD" id="cd00093">
    <property type="entry name" value="HTH_XRE"/>
    <property type="match status" value="1"/>
</dbReference>
<dbReference type="Proteomes" id="UP000315700">
    <property type="component" value="Chromosome"/>
</dbReference>
<sequence length="79" mass="8892">MARVTALQHFGTVIRERREELRLTQEELAGQTGFDRTYISLIERGRRNLSLLNICKFAVALRTTPSALLKGVPYGADSD</sequence>
<dbReference type="GO" id="GO:0005829">
    <property type="term" value="C:cytosol"/>
    <property type="evidence" value="ECO:0007669"/>
    <property type="project" value="TreeGrafter"/>
</dbReference>
<reference evidence="3 4" key="1">
    <citation type="submission" date="2019-02" db="EMBL/GenBank/DDBJ databases">
        <title>Deep-cultivation of Planctomycetes and their phenomic and genomic characterization uncovers novel biology.</title>
        <authorList>
            <person name="Wiegand S."/>
            <person name="Jogler M."/>
            <person name="Boedeker C."/>
            <person name="Pinto D."/>
            <person name="Vollmers J."/>
            <person name="Rivas-Marin E."/>
            <person name="Kohn T."/>
            <person name="Peeters S.H."/>
            <person name="Heuer A."/>
            <person name="Rast P."/>
            <person name="Oberbeckmann S."/>
            <person name="Bunk B."/>
            <person name="Jeske O."/>
            <person name="Meyerdierks A."/>
            <person name="Storesund J.E."/>
            <person name="Kallscheuer N."/>
            <person name="Luecker S."/>
            <person name="Lage O.M."/>
            <person name="Pohl T."/>
            <person name="Merkel B.J."/>
            <person name="Hornburger P."/>
            <person name="Mueller R.-W."/>
            <person name="Bruemmer F."/>
            <person name="Labrenz M."/>
            <person name="Spormann A.M."/>
            <person name="Op den Camp H."/>
            <person name="Overmann J."/>
            <person name="Amann R."/>
            <person name="Jetten M.S.M."/>
            <person name="Mascher T."/>
            <person name="Medema M.H."/>
            <person name="Devos D.P."/>
            <person name="Kaster A.-K."/>
            <person name="Ovreas L."/>
            <person name="Rohde M."/>
            <person name="Galperin M.Y."/>
            <person name="Jogler C."/>
        </authorList>
    </citation>
    <scope>NUCLEOTIDE SEQUENCE [LARGE SCALE GENOMIC DNA]</scope>
    <source>
        <strain evidence="3 4">Pan44</strain>
    </source>
</reference>
<dbReference type="InterPro" id="IPR050807">
    <property type="entry name" value="TransReg_Diox_bact_type"/>
</dbReference>